<keyword evidence="2" id="KW-1185">Reference proteome</keyword>
<dbReference type="RefSeq" id="WP_181549725.1">
    <property type="nucleotide sequence ID" value="NZ_JACDUS010000001.1"/>
</dbReference>
<evidence type="ECO:0000313" key="2">
    <source>
        <dbReference type="Proteomes" id="UP000525298"/>
    </source>
</evidence>
<accession>A0A7W0HJC8</accession>
<dbReference type="Proteomes" id="UP000525298">
    <property type="component" value="Unassembled WGS sequence"/>
</dbReference>
<organism evidence="1 2">
    <name type="scientific">Desulfosalsimonas propionicica</name>
    <dbReference type="NCBI Taxonomy" id="332175"/>
    <lineage>
        <taxon>Bacteria</taxon>
        <taxon>Pseudomonadati</taxon>
        <taxon>Thermodesulfobacteriota</taxon>
        <taxon>Desulfobacteria</taxon>
        <taxon>Desulfobacterales</taxon>
        <taxon>Desulfosalsimonadaceae</taxon>
        <taxon>Desulfosalsimonas</taxon>
    </lineage>
</organism>
<gene>
    <name evidence="1" type="ORF">HNR65_000362</name>
</gene>
<evidence type="ECO:0008006" key="3">
    <source>
        <dbReference type="Google" id="ProtNLM"/>
    </source>
</evidence>
<proteinExistence type="predicted"/>
<reference evidence="1 2" key="1">
    <citation type="submission" date="2020-07" db="EMBL/GenBank/DDBJ databases">
        <title>Genomic Encyclopedia of Type Strains, Phase IV (KMG-IV): sequencing the most valuable type-strain genomes for metagenomic binning, comparative biology and taxonomic classification.</title>
        <authorList>
            <person name="Goeker M."/>
        </authorList>
    </citation>
    <scope>NUCLEOTIDE SEQUENCE [LARGE SCALE GENOMIC DNA]</scope>
    <source>
        <strain evidence="1 2">DSM 17721</strain>
    </source>
</reference>
<dbReference type="EMBL" id="JACDUS010000001">
    <property type="protein sequence ID" value="MBA2880055.1"/>
    <property type="molecule type" value="Genomic_DNA"/>
</dbReference>
<protein>
    <recommendedName>
        <fullName evidence="3">DUF2007 domain-containing protein</fullName>
    </recommendedName>
</protein>
<evidence type="ECO:0000313" key="1">
    <source>
        <dbReference type="EMBL" id="MBA2880055.1"/>
    </source>
</evidence>
<comment type="caution">
    <text evidence="1">The sequence shown here is derived from an EMBL/GenBank/DDBJ whole genome shotgun (WGS) entry which is preliminary data.</text>
</comment>
<name>A0A7W0HJC8_9BACT</name>
<sequence>MDAQDPRHAEYKHVSALENPFEAQLLESILRERQIPHCMRSHHDTAYDGLFQMQKGWGEVFAPEPQHGPILEILEQIRQEGQNSKHPDSER</sequence>
<dbReference type="AlphaFoldDB" id="A0A7W0HJC8"/>